<accession>A0AAI8GB80</accession>
<gene>
    <name evidence="1" type="ORF">UN65_10350</name>
</gene>
<dbReference type="Proteomes" id="UP000304840">
    <property type="component" value="Chromosome"/>
</dbReference>
<proteinExistence type="predicted"/>
<reference evidence="1 2" key="2">
    <citation type="submission" date="2019-05" db="EMBL/GenBank/DDBJ databases">
        <authorList>
            <person name="Ravantti J.J."/>
        </authorList>
    </citation>
    <scope>NUCLEOTIDE SEQUENCE [LARGE SCALE GENOMIC DNA]</scope>
    <source>
        <strain evidence="1 2">B185</strain>
    </source>
</reference>
<name>A0AAI8GB80_9FLAO</name>
<sequence>MKGFFVNIETLFVVVLFFMSINTYSQLNQVFYDLNKSNAYIENSSIREFIKIKKLKNDKEKMLFLNVNFKNNPFQIDDSYQVMLLLNREIIYNGAFVYNGFKAMIPVRLINKKLSPRVVIYKKDKFYTFSSSQSLKTIKNTDNLIHIIFMPDNEAESIYFVSTDWRINEN</sequence>
<reference evidence="2" key="1">
    <citation type="submission" date="2016-03" db="EMBL/GenBank/DDBJ databases">
        <title>Flavobacterium columnare strain B185, complete genome.</title>
        <authorList>
            <person name="Sundberg L.-R."/>
            <person name="Papponen P."/>
            <person name="Laanto E."/>
        </authorList>
    </citation>
    <scope>NUCLEOTIDE SEQUENCE [LARGE SCALE GENOMIC DNA]</scope>
    <source>
        <strain evidence="2">B185</strain>
    </source>
</reference>
<dbReference type="RefSeq" id="WP_138425503.1">
    <property type="nucleotide sequence ID" value="NZ_CP010992.1"/>
</dbReference>
<protein>
    <submittedName>
        <fullName evidence="1">Uncharacterized protein</fullName>
    </submittedName>
</protein>
<organism evidence="1 2">
    <name type="scientific">Flavobacterium columnare</name>
    <dbReference type="NCBI Taxonomy" id="996"/>
    <lineage>
        <taxon>Bacteria</taxon>
        <taxon>Pseudomonadati</taxon>
        <taxon>Bacteroidota</taxon>
        <taxon>Flavobacteriia</taxon>
        <taxon>Flavobacteriales</taxon>
        <taxon>Flavobacteriaceae</taxon>
        <taxon>Flavobacterium</taxon>
    </lineage>
</organism>
<dbReference type="EMBL" id="CP010992">
    <property type="protein sequence ID" value="AMO20682.1"/>
    <property type="molecule type" value="Genomic_DNA"/>
</dbReference>
<dbReference type="AlphaFoldDB" id="A0AAI8GB80"/>
<evidence type="ECO:0000313" key="1">
    <source>
        <dbReference type="EMBL" id="AMO20682.1"/>
    </source>
</evidence>
<evidence type="ECO:0000313" key="2">
    <source>
        <dbReference type="Proteomes" id="UP000304840"/>
    </source>
</evidence>